<feature type="transmembrane region" description="Helical" evidence="1">
    <location>
        <begin position="14"/>
        <end position="32"/>
    </location>
</feature>
<dbReference type="Proteomes" id="UP001221757">
    <property type="component" value="Unassembled WGS sequence"/>
</dbReference>
<feature type="non-terminal residue" evidence="2">
    <location>
        <position position="74"/>
    </location>
</feature>
<gene>
    <name evidence="2" type="ORF">B0H17DRAFT_993249</name>
</gene>
<organism evidence="2 3">
    <name type="scientific">Mycena rosella</name>
    <name type="common">Pink bonnet</name>
    <name type="synonym">Agaricus rosellus</name>
    <dbReference type="NCBI Taxonomy" id="1033263"/>
    <lineage>
        <taxon>Eukaryota</taxon>
        <taxon>Fungi</taxon>
        <taxon>Dikarya</taxon>
        <taxon>Basidiomycota</taxon>
        <taxon>Agaricomycotina</taxon>
        <taxon>Agaricomycetes</taxon>
        <taxon>Agaricomycetidae</taxon>
        <taxon>Agaricales</taxon>
        <taxon>Marasmiineae</taxon>
        <taxon>Mycenaceae</taxon>
        <taxon>Mycena</taxon>
    </lineage>
</organism>
<proteinExistence type="predicted"/>
<dbReference type="AlphaFoldDB" id="A0AAD7CNY2"/>
<keyword evidence="1" id="KW-1133">Transmembrane helix</keyword>
<reference evidence="2" key="1">
    <citation type="submission" date="2023-03" db="EMBL/GenBank/DDBJ databases">
        <title>Massive genome expansion in bonnet fungi (Mycena s.s.) driven by repeated elements and novel gene families across ecological guilds.</title>
        <authorList>
            <consortium name="Lawrence Berkeley National Laboratory"/>
            <person name="Harder C.B."/>
            <person name="Miyauchi S."/>
            <person name="Viragh M."/>
            <person name="Kuo A."/>
            <person name="Thoen E."/>
            <person name="Andreopoulos B."/>
            <person name="Lu D."/>
            <person name="Skrede I."/>
            <person name="Drula E."/>
            <person name="Henrissat B."/>
            <person name="Morin E."/>
            <person name="Kohler A."/>
            <person name="Barry K."/>
            <person name="LaButti K."/>
            <person name="Morin E."/>
            <person name="Salamov A."/>
            <person name="Lipzen A."/>
            <person name="Mereny Z."/>
            <person name="Hegedus B."/>
            <person name="Baldrian P."/>
            <person name="Stursova M."/>
            <person name="Weitz H."/>
            <person name="Taylor A."/>
            <person name="Grigoriev I.V."/>
            <person name="Nagy L.G."/>
            <person name="Martin F."/>
            <person name="Kauserud H."/>
        </authorList>
    </citation>
    <scope>NUCLEOTIDE SEQUENCE</scope>
    <source>
        <strain evidence="2">CBHHK067</strain>
    </source>
</reference>
<evidence type="ECO:0000256" key="1">
    <source>
        <dbReference type="SAM" id="Phobius"/>
    </source>
</evidence>
<evidence type="ECO:0000313" key="3">
    <source>
        <dbReference type="Proteomes" id="UP001221757"/>
    </source>
</evidence>
<keyword evidence="1" id="KW-0812">Transmembrane</keyword>
<protein>
    <submittedName>
        <fullName evidence="2">Uncharacterized protein</fullName>
    </submittedName>
</protein>
<keyword evidence="1" id="KW-0472">Membrane</keyword>
<evidence type="ECO:0000313" key="2">
    <source>
        <dbReference type="EMBL" id="KAJ7655392.1"/>
    </source>
</evidence>
<comment type="caution">
    <text evidence="2">The sequence shown here is derived from an EMBL/GenBank/DDBJ whole genome shotgun (WGS) entry which is preliminary data.</text>
</comment>
<name>A0AAD7CNY2_MYCRO</name>
<accession>A0AAD7CNY2</accession>
<dbReference type="EMBL" id="JARKIE010000312">
    <property type="protein sequence ID" value="KAJ7655392.1"/>
    <property type="molecule type" value="Genomic_DNA"/>
</dbReference>
<sequence>GPDLVPTRPRPNRSGFLAFLALGPFAVARLRAPVNTNTKGARDPSGCTRWRRTLPKIVALVATGRCLGLAVIHR</sequence>
<keyword evidence="3" id="KW-1185">Reference proteome</keyword>